<gene>
    <name evidence="2" type="ORF">JKP88DRAFT_241069</name>
</gene>
<proteinExistence type="predicted"/>
<evidence type="ECO:0000256" key="1">
    <source>
        <dbReference type="SAM" id="Phobius"/>
    </source>
</evidence>
<keyword evidence="1" id="KW-0472">Membrane</keyword>
<evidence type="ECO:0000313" key="3">
    <source>
        <dbReference type="Proteomes" id="UP000664859"/>
    </source>
</evidence>
<comment type="caution">
    <text evidence="2">The sequence shown here is derived from an EMBL/GenBank/DDBJ whole genome shotgun (WGS) entry which is preliminary data.</text>
</comment>
<name>A0A836CK66_9STRA</name>
<dbReference type="EMBL" id="JAFCMP010000112">
    <property type="protein sequence ID" value="KAG5186461.1"/>
    <property type="molecule type" value="Genomic_DNA"/>
</dbReference>
<evidence type="ECO:0000313" key="2">
    <source>
        <dbReference type="EMBL" id="KAG5186461.1"/>
    </source>
</evidence>
<protein>
    <submittedName>
        <fullName evidence="2">Uncharacterized protein</fullName>
    </submittedName>
</protein>
<keyword evidence="1" id="KW-0812">Transmembrane</keyword>
<feature type="transmembrane region" description="Helical" evidence="1">
    <location>
        <begin position="12"/>
        <end position="33"/>
    </location>
</feature>
<organism evidence="2 3">
    <name type="scientific">Tribonema minus</name>
    <dbReference type="NCBI Taxonomy" id="303371"/>
    <lineage>
        <taxon>Eukaryota</taxon>
        <taxon>Sar</taxon>
        <taxon>Stramenopiles</taxon>
        <taxon>Ochrophyta</taxon>
        <taxon>PX clade</taxon>
        <taxon>Xanthophyceae</taxon>
        <taxon>Tribonematales</taxon>
        <taxon>Tribonemataceae</taxon>
        <taxon>Tribonema</taxon>
    </lineage>
</organism>
<sequence>MSFESNAWGCKTGGKFSTIAAISIIGFLVVNAVQHHAQLPVPARHALNVASIIMPQLMLSIGEAFCKDKKAKTGADTTRLLVVWSVPLIIYGMGSSDMSIKAVCKFLNVIGISDETVKKMAAKVNEAKAKFPKKNAQPYWARFEPPVDGGEAMPSPAPETNSNAKSFTHFRTTVLVPPNLRKAGQRMRQIVRNPF</sequence>
<dbReference type="Proteomes" id="UP000664859">
    <property type="component" value="Unassembled WGS sequence"/>
</dbReference>
<keyword evidence="3" id="KW-1185">Reference proteome</keyword>
<reference evidence="2" key="1">
    <citation type="submission" date="2021-02" db="EMBL/GenBank/DDBJ databases">
        <title>First Annotated Genome of the Yellow-green Alga Tribonema minus.</title>
        <authorList>
            <person name="Mahan K.M."/>
        </authorList>
    </citation>
    <scope>NUCLEOTIDE SEQUENCE</scope>
    <source>
        <strain evidence="2">UTEX B ZZ1240</strain>
    </source>
</reference>
<keyword evidence="1" id="KW-1133">Transmembrane helix</keyword>
<accession>A0A836CK66</accession>
<dbReference type="AlphaFoldDB" id="A0A836CK66"/>